<keyword evidence="3" id="KW-1185">Reference proteome</keyword>
<reference evidence="2" key="1">
    <citation type="submission" date="2023-06" db="EMBL/GenBank/DDBJ databases">
        <title>Genome-scale phylogeny and comparative genomics of the fungal order Sordariales.</title>
        <authorList>
            <consortium name="Lawrence Berkeley National Laboratory"/>
            <person name="Hensen N."/>
            <person name="Bonometti L."/>
            <person name="Westerberg I."/>
            <person name="Brannstrom I.O."/>
            <person name="Guillou S."/>
            <person name="Cros-Aarteil S."/>
            <person name="Calhoun S."/>
            <person name="Haridas S."/>
            <person name="Kuo A."/>
            <person name="Mondo S."/>
            <person name="Pangilinan J."/>
            <person name="Riley R."/>
            <person name="LaButti K."/>
            <person name="Andreopoulos B."/>
            <person name="Lipzen A."/>
            <person name="Chen C."/>
            <person name="Yanf M."/>
            <person name="Daum C."/>
            <person name="Ng V."/>
            <person name="Clum A."/>
            <person name="Steindorff A."/>
            <person name="Ohm R."/>
            <person name="Martin F."/>
            <person name="Silar P."/>
            <person name="Natvig D."/>
            <person name="Lalanne C."/>
            <person name="Gautier V."/>
            <person name="Ament-velasquez S.L."/>
            <person name="Kruys A."/>
            <person name="Hutchinson M.I."/>
            <person name="Powell A.J."/>
            <person name="Barry K."/>
            <person name="Miller A.N."/>
            <person name="Grigoriev I.V."/>
            <person name="Debuchy R."/>
            <person name="Gladieux P."/>
            <person name="Thoren M.H."/>
            <person name="Johannesson H."/>
        </authorList>
    </citation>
    <scope>NUCLEOTIDE SEQUENCE</scope>
    <source>
        <strain evidence="2">SMH3391-2</strain>
    </source>
</reference>
<evidence type="ECO:0000313" key="2">
    <source>
        <dbReference type="EMBL" id="KAK0635129.1"/>
    </source>
</evidence>
<organism evidence="2 3">
    <name type="scientific">Bombardia bombarda</name>
    <dbReference type="NCBI Taxonomy" id="252184"/>
    <lineage>
        <taxon>Eukaryota</taxon>
        <taxon>Fungi</taxon>
        <taxon>Dikarya</taxon>
        <taxon>Ascomycota</taxon>
        <taxon>Pezizomycotina</taxon>
        <taxon>Sordariomycetes</taxon>
        <taxon>Sordariomycetidae</taxon>
        <taxon>Sordariales</taxon>
        <taxon>Lasiosphaeriaceae</taxon>
        <taxon>Bombardia</taxon>
    </lineage>
</organism>
<protein>
    <submittedName>
        <fullName evidence="2">Uncharacterized protein</fullName>
    </submittedName>
</protein>
<accession>A0AA39XJG1</accession>
<evidence type="ECO:0000313" key="3">
    <source>
        <dbReference type="Proteomes" id="UP001174934"/>
    </source>
</evidence>
<dbReference type="AlphaFoldDB" id="A0AA39XJG1"/>
<name>A0AA39XJG1_9PEZI</name>
<sequence length="237" mass="26779">MDKPLPPVRGSTHVVRMEERSPVTPVRSGLAPIGYDEHERHTEPRGNILSRRLVETTSPATIYGSPLPRRETARPTRAGEGVGTPALGTPSSFLGEASPWRPRDLTLGFLYFKFSVAYGKDAIDESLLRECIKDTVDLDSTRRTLLRFVYTDFVLWMGANYDEYCDKAAKYEQMVPSRMVMRRFRGADCNSGETKPESYPTCEAGWVTGSATRARLFVECNSRWGREYWIVPESTGR</sequence>
<evidence type="ECO:0000256" key="1">
    <source>
        <dbReference type="SAM" id="MobiDB-lite"/>
    </source>
</evidence>
<dbReference type="Proteomes" id="UP001174934">
    <property type="component" value="Unassembled WGS sequence"/>
</dbReference>
<dbReference type="EMBL" id="JAULSR010000001">
    <property type="protein sequence ID" value="KAK0635129.1"/>
    <property type="molecule type" value="Genomic_DNA"/>
</dbReference>
<gene>
    <name evidence="2" type="ORF">B0T17DRAFT_502709</name>
</gene>
<feature type="region of interest" description="Disordered" evidence="1">
    <location>
        <begin position="60"/>
        <end position="88"/>
    </location>
</feature>
<comment type="caution">
    <text evidence="2">The sequence shown here is derived from an EMBL/GenBank/DDBJ whole genome shotgun (WGS) entry which is preliminary data.</text>
</comment>
<proteinExistence type="predicted"/>